<dbReference type="EMBL" id="LAVV01014315">
    <property type="protein sequence ID" value="KNZ44876.1"/>
    <property type="molecule type" value="Genomic_DNA"/>
</dbReference>
<organism evidence="1 2">
    <name type="scientific">Puccinia sorghi</name>
    <dbReference type="NCBI Taxonomy" id="27349"/>
    <lineage>
        <taxon>Eukaryota</taxon>
        <taxon>Fungi</taxon>
        <taxon>Dikarya</taxon>
        <taxon>Basidiomycota</taxon>
        <taxon>Pucciniomycotina</taxon>
        <taxon>Pucciniomycetes</taxon>
        <taxon>Pucciniales</taxon>
        <taxon>Pucciniaceae</taxon>
        <taxon>Puccinia</taxon>
    </lineage>
</organism>
<dbReference type="AlphaFoldDB" id="A0A0L6U8Q1"/>
<evidence type="ECO:0000313" key="2">
    <source>
        <dbReference type="Proteomes" id="UP000037035"/>
    </source>
</evidence>
<keyword evidence="2" id="KW-1185">Reference proteome</keyword>
<proteinExistence type="predicted"/>
<dbReference type="OrthoDB" id="430476at2759"/>
<protein>
    <submittedName>
        <fullName evidence="1">Uncharacterized protein</fullName>
    </submittedName>
</protein>
<dbReference type="Proteomes" id="UP000037035">
    <property type="component" value="Unassembled WGS sequence"/>
</dbReference>
<reference evidence="1 2" key="1">
    <citation type="submission" date="2015-08" db="EMBL/GenBank/DDBJ databases">
        <title>Next Generation Sequencing and Analysis of the Genome of Puccinia sorghi L Schw, the Causal Agent of Maize Common Rust.</title>
        <authorList>
            <person name="Rochi L."/>
            <person name="Burguener G."/>
            <person name="Darino M."/>
            <person name="Turjanski A."/>
            <person name="Kreff E."/>
            <person name="Dieguez M.J."/>
            <person name="Sacco F."/>
        </authorList>
    </citation>
    <scope>NUCLEOTIDE SEQUENCE [LARGE SCALE GENOMIC DNA]</scope>
    <source>
        <strain evidence="1 2">RO10H11247</strain>
    </source>
</reference>
<dbReference type="CDD" id="cd09272">
    <property type="entry name" value="RNase_HI_RT_Ty1"/>
    <property type="match status" value="1"/>
</dbReference>
<sequence length="137" mass="15782">MSSTESKMNALLDREQENQCLAFLIEELWKTKLEPTLFHIENKGLLAKLKNFGSNSKSKHIDIKFKSLREKFKNNEITVKLISSDEILANSLTKAAPISSIHKFQNTFPQSHQEPSRSMAQLEDLNINLYNMIQNFV</sequence>
<accession>A0A0L6U8Q1</accession>
<dbReference type="VEuPathDB" id="FungiDB:VP01_873g9"/>
<name>A0A0L6U8Q1_9BASI</name>
<evidence type="ECO:0000313" key="1">
    <source>
        <dbReference type="EMBL" id="KNZ44876.1"/>
    </source>
</evidence>
<gene>
    <name evidence="1" type="ORF">VP01_873g9</name>
</gene>
<comment type="caution">
    <text evidence="1">The sequence shown here is derived from an EMBL/GenBank/DDBJ whole genome shotgun (WGS) entry which is preliminary data.</text>
</comment>